<feature type="compositionally biased region" description="Basic and acidic residues" evidence="1">
    <location>
        <begin position="1"/>
        <end position="12"/>
    </location>
</feature>
<dbReference type="EMBL" id="LCPC01000016">
    <property type="protein sequence ID" value="KKU89112.1"/>
    <property type="molecule type" value="Genomic_DNA"/>
</dbReference>
<feature type="region of interest" description="Disordered" evidence="1">
    <location>
        <begin position="382"/>
        <end position="417"/>
    </location>
</feature>
<reference evidence="2 3" key="1">
    <citation type="journal article" date="2015" name="Nature">
        <title>rRNA introns, odd ribosomes, and small enigmatic genomes across a large radiation of phyla.</title>
        <authorList>
            <person name="Brown C.T."/>
            <person name="Hug L.A."/>
            <person name="Thomas B.C."/>
            <person name="Sharon I."/>
            <person name="Castelle C.J."/>
            <person name="Singh A."/>
            <person name="Wilkins M.J."/>
            <person name="Williams K.H."/>
            <person name="Banfield J.F."/>
        </authorList>
    </citation>
    <scope>NUCLEOTIDE SEQUENCE [LARGE SCALE GENOMIC DNA]</scope>
</reference>
<dbReference type="AlphaFoldDB" id="A0A0G1U4W4"/>
<comment type="caution">
    <text evidence="2">The sequence shown here is derived from an EMBL/GenBank/DDBJ whole genome shotgun (WGS) entry which is preliminary data.</text>
</comment>
<feature type="region of interest" description="Disordered" evidence="1">
    <location>
        <begin position="1"/>
        <end position="23"/>
    </location>
</feature>
<gene>
    <name evidence="2" type="ORF">UY20_C0016G0003</name>
</gene>
<evidence type="ECO:0000313" key="3">
    <source>
        <dbReference type="Proteomes" id="UP000034403"/>
    </source>
</evidence>
<protein>
    <submittedName>
        <fullName evidence="2">Uncharacterized protein</fullName>
    </submittedName>
</protein>
<organism evidence="2 3">
    <name type="scientific">Candidatus Yanofskybacteria bacterium GW2011_GWA1_48_10</name>
    <dbReference type="NCBI Taxonomy" id="1619022"/>
    <lineage>
        <taxon>Bacteria</taxon>
        <taxon>Candidatus Yanofskyibacteriota</taxon>
    </lineage>
</organism>
<evidence type="ECO:0000256" key="1">
    <source>
        <dbReference type="SAM" id="MobiDB-lite"/>
    </source>
</evidence>
<accession>A0A0G1U4W4</accession>
<sequence length="417" mass="45667">MERPRVRSEVKQENPTSPENRNRGRLLRAISLAGVLGALAFLQRDGNAVQATDNSVDTQTRHTLSLENSPNQPEYSRLVQASTRVRGYIEVPDGQQMEEADRQAFDNILKGVQQWFYDNIGATFEIGGDVQFITQPDIQYPANLPDFFEGHRDTPRIGAFVSSSGLGAACDQGINRTIFLIESLAGWRDQNINTPVPIPAHNLRFAGPCPGNGGLGAAYLGEDWLDTEPQDRVVIAIALDVAIANALGDANAPTLAEFEAYPVFTTAQAEQLRNSPLFTRINPAWQQQNPPEPAPPAGSTHLEPGVNFITSTTRGCQPPEVIFKSLIDNGEPLALWAFNNDIGDWEGYDPRFPEVSNLRQICFLQVVVVTVKSPADWQQPSVRTLEGGSRNYGNGIIGPSDADVARTRRPRQTAKAA</sequence>
<name>A0A0G1U4W4_9BACT</name>
<dbReference type="Proteomes" id="UP000034403">
    <property type="component" value="Unassembled WGS sequence"/>
</dbReference>
<feature type="compositionally biased region" description="Basic residues" evidence="1">
    <location>
        <begin position="407"/>
        <end position="417"/>
    </location>
</feature>
<proteinExistence type="predicted"/>
<evidence type="ECO:0000313" key="2">
    <source>
        <dbReference type="EMBL" id="KKU89112.1"/>
    </source>
</evidence>